<protein>
    <submittedName>
        <fullName evidence="1">Uncharacterized protein</fullName>
    </submittedName>
</protein>
<dbReference type="Proteomes" id="UP000765509">
    <property type="component" value="Unassembled WGS sequence"/>
</dbReference>
<name>A0A9Q3BYK2_9BASI</name>
<dbReference type="AlphaFoldDB" id="A0A9Q3BYK2"/>
<dbReference type="EMBL" id="AVOT02003482">
    <property type="protein sequence ID" value="MBW0473658.1"/>
    <property type="molecule type" value="Genomic_DNA"/>
</dbReference>
<reference evidence="1" key="1">
    <citation type="submission" date="2021-03" db="EMBL/GenBank/DDBJ databases">
        <title>Draft genome sequence of rust myrtle Austropuccinia psidii MF-1, a brazilian biotype.</title>
        <authorList>
            <person name="Quecine M.C."/>
            <person name="Pachon D.M.R."/>
            <person name="Bonatelli M.L."/>
            <person name="Correr F.H."/>
            <person name="Franceschini L.M."/>
            <person name="Leite T.F."/>
            <person name="Margarido G.R.A."/>
            <person name="Almeida C.A."/>
            <person name="Ferrarezi J.A."/>
            <person name="Labate C.A."/>
        </authorList>
    </citation>
    <scope>NUCLEOTIDE SEQUENCE</scope>
    <source>
        <strain evidence="1">MF-1</strain>
    </source>
</reference>
<comment type="caution">
    <text evidence="1">The sequence shown here is derived from an EMBL/GenBank/DDBJ whole genome shotgun (WGS) entry which is preliminary data.</text>
</comment>
<evidence type="ECO:0000313" key="2">
    <source>
        <dbReference type="Proteomes" id="UP000765509"/>
    </source>
</evidence>
<gene>
    <name evidence="1" type="ORF">O181_013373</name>
</gene>
<sequence>MTTNTSKKEYSLIPILDLSNFSEWHGRITILLKSKELMEVCKNHLESGATTIGMNKWNKLSTKAANIIPSQIIAQIAKRAILELGAVNRIVKPEVLTFTLLKNLSSNATTQKFVEVLTLNDELIEQPELFLSRFQDYYDNSKYRSKNQVSHTPSALVSESAYPYEITHYCANGKHNLNCIIHSKEEEFSENHHLKPCQKTIGETTATTTPQHISQRLKLWLLVKLHSRKM</sequence>
<organism evidence="1 2">
    <name type="scientific">Austropuccinia psidii MF-1</name>
    <dbReference type="NCBI Taxonomy" id="1389203"/>
    <lineage>
        <taxon>Eukaryota</taxon>
        <taxon>Fungi</taxon>
        <taxon>Dikarya</taxon>
        <taxon>Basidiomycota</taxon>
        <taxon>Pucciniomycotina</taxon>
        <taxon>Pucciniomycetes</taxon>
        <taxon>Pucciniales</taxon>
        <taxon>Sphaerophragmiaceae</taxon>
        <taxon>Austropuccinia</taxon>
    </lineage>
</organism>
<evidence type="ECO:0000313" key="1">
    <source>
        <dbReference type="EMBL" id="MBW0473658.1"/>
    </source>
</evidence>
<proteinExistence type="predicted"/>
<dbReference type="OrthoDB" id="1929566at2759"/>
<accession>A0A9Q3BYK2</accession>
<keyword evidence="2" id="KW-1185">Reference proteome</keyword>